<dbReference type="Proteomes" id="UP001060215">
    <property type="component" value="Chromosome 10"/>
</dbReference>
<evidence type="ECO:0000313" key="2">
    <source>
        <dbReference type="Proteomes" id="UP001060215"/>
    </source>
</evidence>
<sequence>MMPCVMELKDAGVKFKAIEDDYDDELNLSMFNIQFEHGYFKIPKFNVDGKTETFFRNIIAHEQHSLEDDKHKYFNDYTFFMDLLVNTKEDVNKLCHDEVPNNWLGDDEEVALMFNNLGKGIFISEKFYYAEQCNKVKAHCKRWSNRGVASLKHNNMEEHIIYIEEREASANEAACIFRVHEGLRHANEKTYTPKLVSIGHHHHGQPNLLAMQKCKESYLESLIQRNNNQSVEPYLDCMKNLEKRARKYYADAFDHLNSDEFVKMMLYDACFVTKFPLEDVDLMLLILNGLPKEYDAFKTICARTNVISVEELYALFCSESIHVENKIKHNHDLIVAYAATKGLSGSSGFETQSSSSQPGSYSAWYSTFSSFLLSQGFTNSSSNTSLFIHKTSSSLTVETKKNNGVLATNVTSWVKVFMSYWVKATKNVLVVCVNELLFNIHQEINLFYLLILWPCLVPQCRFPASRHSPSLGSHFEARLQN</sequence>
<dbReference type="EMBL" id="CM045767">
    <property type="protein sequence ID" value="KAI7998493.1"/>
    <property type="molecule type" value="Genomic_DNA"/>
</dbReference>
<accession>A0ACC0GD19</accession>
<reference evidence="1 2" key="1">
    <citation type="journal article" date="2022" name="Plant J.">
        <title>Chromosome-level genome of Camellia lanceoleosa provides a valuable resource for understanding genome evolution and self-incompatibility.</title>
        <authorList>
            <person name="Gong W."/>
            <person name="Xiao S."/>
            <person name="Wang L."/>
            <person name="Liao Z."/>
            <person name="Chang Y."/>
            <person name="Mo W."/>
            <person name="Hu G."/>
            <person name="Li W."/>
            <person name="Zhao G."/>
            <person name="Zhu H."/>
            <person name="Hu X."/>
            <person name="Ji K."/>
            <person name="Xiang X."/>
            <person name="Song Q."/>
            <person name="Yuan D."/>
            <person name="Jin S."/>
            <person name="Zhang L."/>
        </authorList>
    </citation>
    <scope>NUCLEOTIDE SEQUENCE [LARGE SCALE GENOMIC DNA]</scope>
    <source>
        <tissue evidence="1">Fresh and healthy young leaves</tissue>
    </source>
</reference>
<evidence type="ECO:0000313" key="1">
    <source>
        <dbReference type="EMBL" id="KAI7998493.1"/>
    </source>
</evidence>
<protein>
    <submittedName>
        <fullName evidence="1">UPF0481 protein</fullName>
    </submittedName>
</protein>
<feature type="non-terminal residue" evidence="1">
    <location>
        <position position="481"/>
    </location>
</feature>
<name>A0ACC0GD19_9ERIC</name>
<keyword evidence="2" id="KW-1185">Reference proteome</keyword>
<proteinExistence type="predicted"/>
<organism evidence="1 2">
    <name type="scientific">Camellia lanceoleosa</name>
    <dbReference type="NCBI Taxonomy" id="1840588"/>
    <lineage>
        <taxon>Eukaryota</taxon>
        <taxon>Viridiplantae</taxon>
        <taxon>Streptophyta</taxon>
        <taxon>Embryophyta</taxon>
        <taxon>Tracheophyta</taxon>
        <taxon>Spermatophyta</taxon>
        <taxon>Magnoliopsida</taxon>
        <taxon>eudicotyledons</taxon>
        <taxon>Gunneridae</taxon>
        <taxon>Pentapetalae</taxon>
        <taxon>asterids</taxon>
        <taxon>Ericales</taxon>
        <taxon>Theaceae</taxon>
        <taxon>Camellia</taxon>
    </lineage>
</organism>
<gene>
    <name evidence="1" type="ORF">LOK49_LG10G02643</name>
</gene>
<comment type="caution">
    <text evidence="1">The sequence shown here is derived from an EMBL/GenBank/DDBJ whole genome shotgun (WGS) entry which is preliminary data.</text>
</comment>